<reference evidence="2" key="2">
    <citation type="submission" date="2023-05" db="EMBL/GenBank/DDBJ databases">
        <authorList>
            <consortium name="Lawrence Berkeley National Laboratory"/>
            <person name="Steindorff A."/>
            <person name="Hensen N."/>
            <person name="Bonometti L."/>
            <person name="Westerberg I."/>
            <person name="Brannstrom I.O."/>
            <person name="Guillou S."/>
            <person name="Cros-Aarteil S."/>
            <person name="Calhoun S."/>
            <person name="Haridas S."/>
            <person name="Kuo A."/>
            <person name="Mondo S."/>
            <person name="Pangilinan J."/>
            <person name="Riley R."/>
            <person name="Labutti K."/>
            <person name="Andreopoulos B."/>
            <person name="Lipzen A."/>
            <person name="Chen C."/>
            <person name="Yanf M."/>
            <person name="Daum C."/>
            <person name="Ng V."/>
            <person name="Clum A."/>
            <person name="Ohm R."/>
            <person name="Martin F."/>
            <person name="Silar P."/>
            <person name="Natvig D."/>
            <person name="Lalanne C."/>
            <person name="Gautier V."/>
            <person name="Ament-Velasquez S.L."/>
            <person name="Kruys A."/>
            <person name="Hutchinson M.I."/>
            <person name="Powell A.J."/>
            <person name="Barry K."/>
            <person name="Miller A.N."/>
            <person name="Grigoriev I.V."/>
            <person name="Debuchy R."/>
            <person name="Gladieux P."/>
            <person name="Thoren M.H."/>
            <person name="Johannesson H."/>
        </authorList>
    </citation>
    <scope>NUCLEOTIDE SEQUENCE</scope>
    <source>
        <strain evidence="2">CBS 508.74</strain>
    </source>
</reference>
<keyword evidence="1" id="KW-0732">Signal</keyword>
<reference evidence="2" key="1">
    <citation type="journal article" date="2023" name="Mol. Phylogenet. Evol.">
        <title>Genome-scale phylogeny and comparative genomics of the fungal order Sordariales.</title>
        <authorList>
            <person name="Hensen N."/>
            <person name="Bonometti L."/>
            <person name="Westerberg I."/>
            <person name="Brannstrom I.O."/>
            <person name="Guillou S."/>
            <person name="Cros-Aarteil S."/>
            <person name="Calhoun S."/>
            <person name="Haridas S."/>
            <person name="Kuo A."/>
            <person name="Mondo S."/>
            <person name="Pangilinan J."/>
            <person name="Riley R."/>
            <person name="LaButti K."/>
            <person name="Andreopoulos B."/>
            <person name="Lipzen A."/>
            <person name="Chen C."/>
            <person name="Yan M."/>
            <person name="Daum C."/>
            <person name="Ng V."/>
            <person name="Clum A."/>
            <person name="Steindorff A."/>
            <person name="Ohm R.A."/>
            <person name="Martin F."/>
            <person name="Silar P."/>
            <person name="Natvig D.O."/>
            <person name="Lalanne C."/>
            <person name="Gautier V."/>
            <person name="Ament-Velasquez S.L."/>
            <person name="Kruys A."/>
            <person name="Hutchinson M.I."/>
            <person name="Powell A.J."/>
            <person name="Barry K."/>
            <person name="Miller A.N."/>
            <person name="Grigoriev I.V."/>
            <person name="Debuchy R."/>
            <person name="Gladieux P."/>
            <person name="Hiltunen Thoren M."/>
            <person name="Johannesson H."/>
        </authorList>
    </citation>
    <scope>NUCLEOTIDE SEQUENCE</scope>
    <source>
        <strain evidence="2">CBS 508.74</strain>
    </source>
</reference>
<sequence>MHHHSLTTLLLLAVGALSLTTSQRSQPSLEHPCGFKIAPCPSGQICKKTDPTCDRGENCAGICVPAPIFCGGIAGIPCREKGQICVDDPTDDCDPANGGADCAGMCVTEPEGGFKFCGGIAGFPCREKGKVCVDDPRDDCDPAKGGADCGGICV</sequence>
<dbReference type="Proteomes" id="UP001302812">
    <property type="component" value="Unassembled WGS sequence"/>
</dbReference>
<evidence type="ECO:0000313" key="2">
    <source>
        <dbReference type="EMBL" id="KAK4107605.1"/>
    </source>
</evidence>
<dbReference type="GeneID" id="89943461"/>
<name>A0AAN6T738_9PEZI</name>
<feature type="chain" id="PRO_5042959512" evidence="1">
    <location>
        <begin position="19"/>
        <end position="154"/>
    </location>
</feature>
<proteinExistence type="predicted"/>
<dbReference type="RefSeq" id="XP_064665175.1">
    <property type="nucleotide sequence ID" value="XM_064819335.1"/>
</dbReference>
<accession>A0AAN6T738</accession>
<dbReference type="AlphaFoldDB" id="A0AAN6T738"/>
<dbReference type="EMBL" id="MU853371">
    <property type="protein sequence ID" value="KAK4107605.1"/>
    <property type="molecule type" value="Genomic_DNA"/>
</dbReference>
<evidence type="ECO:0000256" key="1">
    <source>
        <dbReference type="SAM" id="SignalP"/>
    </source>
</evidence>
<evidence type="ECO:0000313" key="3">
    <source>
        <dbReference type="Proteomes" id="UP001302812"/>
    </source>
</evidence>
<gene>
    <name evidence="2" type="ORF">N656DRAFT_849281</name>
</gene>
<comment type="caution">
    <text evidence="2">The sequence shown here is derived from an EMBL/GenBank/DDBJ whole genome shotgun (WGS) entry which is preliminary data.</text>
</comment>
<organism evidence="2 3">
    <name type="scientific">Canariomyces notabilis</name>
    <dbReference type="NCBI Taxonomy" id="2074819"/>
    <lineage>
        <taxon>Eukaryota</taxon>
        <taxon>Fungi</taxon>
        <taxon>Dikarya</taxon>
        <taxon>Ascomycota</taxon>
        <taxon>Pezizomycotina</taxon>
        <taxon>Sordariomycetes</taxon>
        <taxon>Sordariomycetidae</taxon>
        <taxon>Sordariales</taxon>
        <taxon>Chaetomiaceae</taxon>
        <taxon>Canariomyces</taxon>
    </lineage>
</organism>
<feature type="signal peptide" evidence="1">
    <location>
        <begin position="1"/>
        <end position="18"/>
    </location>
</feature>
<protein>
    <submittedName>
        <fullName evidence="2">Uncharacterized protein</fullName>
    </submittedName>
</protein>
<keyword evidence="3" id="KW-1185">Reference proteome</keyword>